<dbReference type="KEGG" id="fcr:HYN56_16645"/>
<evidence type="ECO:0000313" key="1">
    <source>
        <dbReference type="EMBL" id="AWK05773.1"/>
    </source>
</evidence>
<evidence type="ECO:0000313" key="2">
    <source>
        <dbReference type="Proteomes" id="UP000245250"/>
    </source>
</evidence>
<gene>
    <name evidence="1" type="ORF">HYN56_16645</name>
</gene>
<keyword evidence="2" id="KW-1185">Reference proteome</keyword>
<dbReference type="AlphaFoldDB" id="A0A2S1YP09"/>
<proteinExistence type="predicted"/>
<accession>A0A2S1YP09</accession>
<dbReference type="EMBL" id="CP029255">
    <property type="protein sequence ID" value="AWK05773.1"/>
    <property type="molecule type" value="Genomic_DNA"/>
</dbReference>
<name>A0A2S1YP09_9FLAO</name>
<dbReference type="Proteomes" id="UP000245250">
    <property type="component" value="Chromosome"/>
</dbReference>
<organism evidence="1 2">
    <name type="scientific">Flavobacterium crocinum</name>
    <dbReference type="NCBI Taxonomy" id="2183896"/>
    <lineage>
        <taxon>Bacteria</taxon>
        <taxon>Pseudomonadati</taxon>
        <taxon>Bacteroidota</taxon>
        <taxon>Flavobacteriia</taxon>
        <taxon>Flavobacteriales</taxon>
        <taxon>Flavobacteriaceae</taxon>
        <taxon>Flavobacterium</taxon>
    </lineage>
</organism>
<sequence>MLFSTVATAQFYVGVQTGAANLESDVAGTVAETKMGGAVKAGYIYSFTKNIGIGSGVEFSQYKQNVSLVSSSTTLTNYEVDASGSAFIYNVTTSNYKEKQTLQALQIPLFLQFKMNINKGIDFNFRGGVKYFLPVSYKIKATADNVTGTAYYPDFNLSIDDLPEYGIGQESSYSASGEYETKGILMSSFELGFTFDITKKNALYVAMFVENGYGTILDQKNNQSYVGFNPTSTNNRKANGLYSTEQNAKITPAAFGLTLGWNFK</sequence>
<reference evidence="1 2" key="1">
    <citation type="submission" date="2018-05" db="EMBL/GenBank/DDBJ databases">
        <title>Genome sequencing of Flavobacterium sp. HYN0056.</title>
        <authorList>
            <person name="Yi H."/>
            <person name="Baek C."/>
        </authorList>
    </citation>
    <scope>NUCLEOTIDE SEQUENCE [LARGE SCALE GENOMIC DNA]</scope>
    <source>
        <strain evidence="1 2">HYN0056</strain>
    </source>
</reference>
<dbReference type="Gene3D" id="2.40.160.20">
    <property type="match status" value="1"/>
</dbReference>
<protein>
    <recommendedName>
        <fullName evidence="3">Outer membrane protein beta-barrel domain-containing protein</fullName>
    </recommendedName>
</protein>
<evidence type="ECO:0008006" key="3">
    <source>
        <dbReference type="Google" id="ProtNLM"/>
    </source>
</evidence>